<organism evidence="1 2">
    <name type="scientific">Pseudomonas protegens</name>
    <dbReference type="NCBI Taxonomy" id="380021"/>
    <lineage>
        <taxon>Bacteria</taxon>
        <taxon>Pseudomonadati</taxon>
        <taxon>Pseudomonadota</taxon>
        <taxon>Gammaproteobacteria</taxon>
        <taxon>Pseudomonadales</taxon>
        <taxon>Pseudomonadaceae</taxon>
        <taxon>Pseudomonas</taxon>
    </lineage>
</organism>
<protein>
    <submittedName>
        <fullName evidence="1">Uncharacterized protein</fullName>
    </submittedName>
</protein>
<evidence type="ECO:0000313" key="2">
    <source>
        <dbReference type="Proteomes" id="UP000244178"/>
    </source>
</evidence>
<dbReference type="RefSeq" id="WP_108545676.1">
    <property type="nucleotide sequence ID" value="NZ_PYJM01000005.1"/>
</dbReference>
<proteinExistence type="predicted"/>
<dbReference type="Proteomes" id="UP000244178">
    <property type="component" value="Unassembled WGS sequence"/>
</dbReference>
<dbReference type="AlphaFoldDB" id="A0A2T6GH27"/>
<gene>
    <name evidence="1" type="ORF">C5U62_22860</name>
</gene>
<accession>A0A2T6GH27</accession>
<reference evidence="1 2" key="1">
    <citation type="submission" date="2018-03" db="EMBL/GenBank/DDBJ databases">
        <title>Draft genome sequence of the plant growth promoting rhizobacterium Pseudomonas protegens strain BNJ-SS-45 isolated from wheat (Triticum aestivum) rhizosphere.</title>
        <authorList>
            <person name="Bajpai A."/>
            <person name="Shende K."/>
            <person name="Meena N."/>
            <person name="Upadhyayula S.R."/>
            <person name="Suravajhala P."/>
            <person name="Medicherla K.M."/>
            <person name="Johri B.N."/>
        </authorList>
    </citation>
    <scope>NUCLEOTIDE SEQUENCE [LARGE SCALE GENOMIC DNA]</scope>
    <source>
        <strain evidence="1 2">BNJ-SS-45</strain>
    </source>
</reference>
<evidence type="ECO:0000313" key="1">
    <source>
        <dbReference type="EMBL" id="PUA43471.1"/>
    </source>
</evidence>
<dbReference type="EMBL" id="PYJM01000005">
    <property type="protein sequence ID" value="PUA43471.1"/>
    <property type="molecule type" value="Genomic_DNA"/>
</dbReference>
<sequence length="69" mass="8038">MPDRRLAIPDPKQYRFAVYCCSFKLDLGDLPDHAMALFPDRGMATRYGVWMWPTTFQVVDLQADKEADR</sequence>
<comment type="caution">
    <text evidence="1">The sequence shown here is derived from an EMBL/GenBank/DDBJ whole genome shotgun (WGS) entry which is preliminary data.</text>
</comment>
<name>A0A2T6GH27_9PSED</name>